<proteinExistence type="predicted"/>
<dbReference type="EMBL" id="RCCK01000010">
    <property type="protein sequence ID" value="RLJ80231.1"/>
    <property type="molecule type" value="Genomic_DNA"/>
</dbReference>
<protein>
    <submittedName>
        <fullName evidence="2">CRP-like cAMP-binding protein</fullName>
    </submittedName>
</protein>
<evidence type="ECO:0000259" key="1">
    <source>
        <dbReference type="Pfam" id="PF00027"/>
    </source>
</evidence>
<evidence type="ECO:0000313" key="2">
    <source>
        <dbReference type="EMBL" id="RLJ80231.1"/>
    </source>
</evidence>
<organism evidence="2 3">
    <name type="scientific">Pedobacter alluvionis</name>
    <dbReference type="NCBI Taxonomy" id="475253"/>
    <lineage>
        <taxon>Bacteria</taxon>
        <taxon>Pseudomonadati</taxon>
        <taxon>Bacteroidota</taxon>
        <taxon>Sphingobacteriia</taxon>
        <taxon>Sphingobacteriales</taxon>
        <taxon>Sphingobacteriaceae</taxon>
        <taxon>Pedobacter</taxon>
    </lineage>
</organism>
<comment type="caution">
    <text evidence="2">The sequence shown here is derived from an EMBL/GenBank/DDBJ whole genome shotgun (WGS) entry which is preliminary data.</text>
</comment>
<dbReference type="InterPro" id="IPR018490">
    <property type="entry name" value="cNMP-bd_dom_sf"/>
</dbReference>
<name>A0A497YBH1_9SPHI</name>
<dbReference type="Pfam" id="PF00027">
    <property type="entry name" value="cNMP_binding"/>
    <property type="match status" value="1"/>
</dbReference>
<dbReference type="CDD" id="cd00038">
    <property type="entry name" value="CAP_ED"/>
    <property type="match status" value="1"/>
</dbReference>
<accession>A0A497YBH1</accession>
<gene>
    <name evidence="2" type="ORF">BCL90_0982</name>
</gene>
<feature type="domain" description="Cyclic nucleotide-binding" evidence="1">
    <location>
        <begin position="37"/>
        <end position="113"/>
    </location>
</feature>
<dbReference type="InterPro" id="IPR000595">
    <property type="entry name" value="cNMP-bd_dom"/>
</dbReference>
<dbReference type="InterPro" id="IPR014710">
    <property type="entry name" value="RmlC-like_jellyroll"/>
</dbReference>
<dbReference type="Gene3D" id="2.60.120.10">
    <property type="entry name" value="Jelly Rolls"/>
    <property type="match status" value="1"/>
</dbReference>
<sequence length="198" mass="23374">MGTDFMKELLKQNISSHISISEDERDLFCDLFEHKLIKKKSFLLAAGEICKFEGFVVKGLFRVYHLDKNGFENVLYFAMENWWITDIDSFTNEKPSQLYIEALEDSEVQLIYKKDKEFAYTNLPKIEKLFRIMTQKTHVALQRRMIDNLSKTADQRYLDFIEKYPQLLQRLTNLQIAAYLGISHEFLSKIRKKIVNAG</sequence>
<dbReference type="SUPFAM" id="SSF51206">
    <property type="entry name" value="cAMP-binding domain-like"/>
    <property type="match status" value="1"/>
</dbReference>
<evidence type="ECO:0000313" key="3">
    <source>
        <dbReference type="Proteomes" id="UP000273898"/>
    </source>
</evidence>
<dbReference type="Proteomes" id="UP000273898">
    <property type="component" value="Unassembled WGS sequence"/>
</dbReference>
<dbReference type="AlphaFoldDB" id="A0A497YBH1"/>
<reference evidence="2 3" key="1">
    <citation type="submission" date="2018-10" db="EMBL/GenBank/DDBJ databases">
        <title>Genomic Encyclopedia of Archaeal and Bacterial Type Strains, Phase II (KMG-II): from individual species to whole genera.</title>
        <authorList>
            <person name="Goeker M."/>
        </authorList>
    </citation>
    <scope>NUCLEOTIDE SEQUENCE [LARGE SCALE GENOMIC DNA]</scope>
    <source>
        <strain evidence="2 3">DSM 19624</strain>
    </source>
</reference>